<reference evidence="1" key="1">
    <citation type="submission" date="2018-02" db="EMBL/GenBank/DDBJ databases">
        <authorList>
            <person name="Cohen D.B."/>
            <person name="Kent A.D."/>
        </authorList>
    </citation>
    <scope>NUCLEOTIDE SEQUENCE</scope>
</reference>
<gene>
    <name evidence="1" type="ORF">FSB_LOCUS59643</name>
</gene>
<name>A0A2N9J5X5_FAGSY</name>
<accession>A0A2N9J5X5</accession>
<sequence>MCALSPFSFSLSVHFLSRPTLARPARATLSHPVSRIPPFPPDVSRTLPIPLVSLAQHRPFWSLSSHLPISTVPTADLDAHTIFDLVLFSASSRRRSHLVLSVF</sequence>
<dbReference type="AlphaFoldDB" id="A0A2N9J5X5"/>
<evidence type="ECO:0000313" key="1">
    <source>
        <dbReference type="EMBL" id="SPD31761.1"/>
    </source>
</evidence>
<dbReference type="EMBL" id="OIVN01006378">
    <property type="protein sequence ID" value="SPD31761.1"/>
    <property type="molecule type" value="Genomic_DNA"/>
</dbReference>
<proteinExistence type="predicted"/>
<protein>
    <submittedName>
        <fullName evidence="1">Uncharacterized protein</fullName>
    </submittedName>
</protein>
<organism evidence="1">
    <name type="scientific">Fagus sylvatica</name>
    <name type="common">Beechnut</name>
    <dbReference type="NCBI Taxonomy" id="28930"/>
    <lineage>
        <taxon>Eukaryota</taxon>
        <taxon>Viridiplantae</taxon>
        <taxon>Streptophyta</taxon>
        <taxon>Embryophyta</taxon>
        <taxon>Tracheophyta</taxon>
        <taxon>Spermatophyta</taxon>
        <taxon>Magnoliopsida</taxon>
        <taxon>eudicotyledons</taxon>
        <taxon>Gunneridae</taxon>
        <taxon>Pentapetalae</taxon>
        <taxon>rosids</taxon>
        <taxon>fabids</taxon>
        <taxon>Fagales</taxon>
        <taxon>Fagaceae</taxon>
        <taxon>Fagus</taxon>
    </lineage>
</organism>